<organism evidence="1 2">
    <name type="scientific">Lipomyces kononenkoae</name>
    <name type="common">Yeast</name>
    <dbReference type="NCBI Taxonomy" id="34357"/>
    <lineage>
        <taxon>Eukaryota</taxon>
        <taxon>Fungi</taxon>
        <taxon>Dikarya</taxon>
        <taxon>Ascomycota</taxon>
        <taxon>Saccharomycotina</taxon>
        <taxon>Lipomycetes</taxon>
        <taxon>Lipomycetales</taxon>
        <taxon>Lipomycetaceae</taxon>
        <taxon>Lipomyces</taxon>
    </lineage>
</organism>
<proteinExistence type="predicted"/>
<reference evidence="2" key="1">
    <citation type="journal article" date="2024" name="Front. Bioeng. Biotechnol.">
        <title>Genome-scale model development and genomic sequencing of the oleaginous clade Lipomyces.</title>
        <authorList>
            <person name="Czajka J.J."/>
            <person name="Han Y."/>
            <person name="Kim J."/>
            <person name="Mondo S.J."/>
            <person name="Hofstad B.A."/>
            <person name="Robles A."/>
            <person name="Haridas S."/>
            <person name="Riley R."/>
            <person name="LaButti K."/>
            <person name="Pangilinan J."/>
            <person name="Andreopoulos W."/>
            <person name="Lipzen A."/>
            <person name="Yan J."/>
            <person name="Wang M."/>
            <person name="Ng V."/>
            <person name="Grigoriev I.V."/>
            <person name="Spatafora J.W."/>
            <person name="Magnuson J.K."/>
            <person name="Baker S.E."/>
            <person name="Pomraning K.R."/>
        </authorList>
    </citation>
    <scope>NUCLEOTIDE SEQUENCE [LARGE SCALE GENOMIC DNA]</scope>
    <source>
        <strain evidence="2">CBS 7786</strain>
    </source>
</reference>
<evidence type="ECO:0000313" key="1">
    <source>
        <dbReference type="EMBL" id="KAK9239940.1"/>
    </source>
</evidence>
<dbReference type="Proteomes" id="UP001433508">
    <property type="component" value="Unassembled WGS sequence"/>
</dbReference>
<comment type="caution">
    <text evidence="1">The sequence shown here is derived from an EMBL/GenBank/DDBJ whole genome shotgun (WGS) entry which is preliminary data.</text>
</comment>
<keyword evidence="2" id="KW-1185">Reference proteome</keyword>
<name>A0ACC3T8A6_LIPKO</name>
<protein>
    <submittedName>
        <fullName evidence="1">Uncharacterized protein</fullName>
    </submittedName>
</protein>
<sequence length="504" mass="56186">MLGFDERGAVTGSDDEYYVPKLEVSYDRQLMLVSATSCGSGLTGTTDVDVVDYDEFHALYLELALEPDEHEFDWCFLNVIPATPISQATSIFASGSTNSSSTKEFRNGSRDQNSEREHIATGTVQPVETESGSVTNGVDHHSPASEIDPRFSIPSPADSDPESPARLNGSVPPRASALDDKSLLLTPSASPHHRIPVSVPPAPEALQEPAVDEMVGKRLQHDGKWMLTARALGQNKSKAMYDTNNKKTRCKRISFNKQADAYPLLLDGDRLDDFLSLEYPSHIEVDKWAPLVVRQDSGPSYPNYCKLFGDVFRSSPLDKRCKEHIAAVSRYYVIDMSDVDDYFTDEDLQGRTTDHKPTSLDRSVMDFTLSYLFPDGKKRLDILVSPIPYFVVRSNNKGSHIGRTGQPLAEVPKRPLNVHRLFATAALHQVMRNSASADARMVNTAKVQSAIAMIWRRLPPKLKSLFMLLQQESAALHSSLFPDYKYCPHRNKPKRKAEAIDNEE</sequence>
<dbReference type="EMBL" id="MU971342">
    <property type="protein sequence ID" value="KAK9239940.1"/>
    <property type="molecule type" value="Genomic_DNA"/>
</dbReference>
<accession>A0ACC3T8A6</accession>
<evidence type="ECO:0000313" key="2">
    <source>
        <dbReference type="Proteomes" id="UP001433508"/>
    </source>
</evidence>
<gene>
    <name evidence="1" type="ORF">V1525DRAFT_396396</name>
</gene>